<feature type="transmembrane region" description="Helical" evidence="1">
    <location>
        <begin position="112"/>
        <end position="132"/>
    </location>
</feature>
<dbReference type="Bgee" id="ENSSSCG00000047218">
    <property type="expression patterns" value="Expressed in dorsal plus ventral thalamus and 1 other cell type or tissue"/>
</dbReference>
<evidence type="ECO:0000313" key="3">
    <source>
        <dbReference type="Proteomes" id="UP000008227"/>
    </source>
</evidence>
<reference evidence="2" key="4">
    <citation type="submission" date="2025-09" db="UniProtKB">
        <authorList>
            <consortium name="Ensembl"/>
        </authorList>
    </citation>
    <scope>IDENTIFICATION</scope>
</reference>
<evidence type="ECO:0000256" key="1">
    <source>
        <dbReference type="SAM" id="Phobius"/>
    </source>
</evidence>
<dbReference type="AlphaFoldDB" id="A0A5G2QK96"/>
<evidence type="ECO:0000313" key="2">
    <source>
        <dbReference type="Ensembl" id="ENSSSCP00000064408.1"/>
    </source>
</evidence>
<accession>A0A5G2QK96</accession>
<organism evidence="2 3">
    <name type="scientific">Sus scrofa</name>
    <name type="common">Pig</name>
    <dbReference type="NCBI Taxonomy" id="9823"/>
    <lineage>
        <taxon>Eukaryota</taxon>
        <taxon>Metazoa</taxon>
        <taxon>Chordata</taxon>
        <taxon>Craniata</taxon>
        <taxon>Vertebrata</taxon>
        <taxon>Euteleostomi</taxon>
        <taxon>Mammalia</taxon>
        <taxon>Eutheria</taxon>
        <taxon>Laurasiatheria</taxon>
        <taxon>Artiodactyla</taxon>
        <taxon>Suina</taxon>
        <taxon>Suidae</taxon>
        <taxon>Sus</taxon>
    </lineage>
</organism>
<sequence length="169" mass="19061">MMAILAGVRWYLIVVLICISLIMSDVEHLFMCFLAICISSLENCLFRSSAHFLMGLFGFFGMELQKVFIILEINPLSVDSLAKIFSHSVSCLFILFRVSFAVQKLLSLIRSHLFIFVFVVNTLMGGSEKMLLSFTSESVWPMFSSRSLIVSGLISRSVNPFGVDFCVWC</sequence>
<dbReference type="Proteomes" id="UP000008227">
    <property type="component" value="Chromosome 10"/>
</dbReference>
<keyword evidence="3" id="KW-1185">Reference proteome</keyword>
<dbReference type="Ensembl" id="ENSSSCT00000070285.1">
    <property type="protein sequence ID" value="ENSSSCP00000064408.1"/>
    <property type="gene ID" value="ENSSSCG00000047218.1"/>
</dbReference>
<keyword evidence="1" id="KW-1133">Transmembrane helix</keyword>
<reference evidence="2" key="3">
    <citation type="submission" date="2025-08" db="UniProtKB">
        <authorList>
            <consortium name="Ensembl"/>
        </authorList>
    </citation>
    <scope>IDENTIFICATION</scope>
</reference>
<dbReference type="GeneTree" id="ENSGT01010000223213"/>
<keyword evidence="1" id="KW-0812">Transmembrane</keyword>
<name>A0A5G2QK96_PIG</name>
<feature type="transmembrane region" description="Helical" evidence="1">
    <location>
        <begin position="12"/>
        <end position="38"/>
    </location>
</feature>
<protein>
    <submittedName>
        <fullName evidence="2">Uncharacterized protein</fullName>
    </submittedName>
</protein>
<reference evidence="3" key="1">
    <citation type="submission" date="2009-11" db="EMBL/GenBank/DDBJ databases">
        <authorList>
            <consortium name="Porcine genome sequencing project"/>
        </authorList>
    </citation>
    <scope>NUCLEOTIDE SEQUENCE [LARGE SCALE GENOMIC DNA]</scope>
    <source>
        <strain evidence="3">Duroc</strain>
    </source>
</reference>
<feature type="transmembrane region" description="Helical" evidence="1">
    <location>
        <begin position="81"/>
        <end position="100"/>
    </location>
</feature>
<reference evidence="2" key="2">
    <citation type="journal article" date="2020" name="Gigascience">
        <title>An improved pig reference genome sequence to enable pig genetics and genomics research.</title>
        <authorList>
            <person name="Warr A."/>
            <person name="Affara N."/>
            <person name="Aken B."/>
            <person name="Beiki H."/>
            <person name="Bickhart D.M."/>
            <person name="Billis K."/>
            <person name="Chow W."/>
            <person name="Eory L."/>
            <person name="Finlayson H.A."/>
            <person name="Flicek P."/>
            <person name="Giron C.G."/>
            <person name="Griffin D.K."/>
            <person name="Hall R."/>
            <person name="Hannum G."/>
            <person name="Hourlier T."/>
            <person name="Howe K."/>
            <person name="Hume D.A."/>
            <person name="Izuogu O."/>
            <person name="Kim K."/>
            <person name="Koren S."/>
            <person name="Liu H."/>
            <person name="Manchanda N."/>
            <person name="Martin F.J."/>
            <person name="Nonneman D.J."/>
            <person name="O'Connor R.E."/>
            <person name="Phillippy A.M."/>
            <person name="Rohrer G.A."/>
            <person name="Rosen B.D."/>
            <person name="Rund L.A."/>
            <person name="Sargent C.A."/>
            <person name="Schook L.B."/>
            <person name="Schroeder S.G."/>
            <person name="Schwartz A.S."/>
            <person name="Skinner B.M."/>
            <person name="Talbot R."/>
            <person name="Tseng E."/>
            <person name="Tuggle C.K."/>
            <person name="Watson M."/>
            <person name="Smith T.P.L."/>
            <person name="Archibald A.L."/>
        </authorList>
    </citation>
    <scope>NUCLEOTIDE SEQUENCE [LARGE SCALE GENOMIC DNA]</scope>
    <source>
        <strain evidence="2">Duroc</strain>
    </source>
</reference>
<keyword evidence="1" id="KW-0472">Membrane</keyword>
<proteinExistence type="predicted"/>
<dbReference type="InParanoid" id="A0A5G2QK96"/>